<feature type="region of interest" description="Disordered" evidence="1">
    <location>
        <begin position="424"/>
        <end position="476"/>
    </location>
</feature>
<keyword evidence="5" id="KW-1185">Reference proteome</keyword>
<dbReference type="OrthoDB" id="18234at2759"/>
<dbReference type="InterPro" id="IPR012486">
    <property type="entry name" value="Far11/STRP_N"/>
</dbReference>
<feature type="domain" description="Far11/STRP N-terminal" evidence="2">
    <location>
        <begin position="29"/>
        <end position="297"/>
    </location>
</feature>
<feature type="compositionally biased region" description="Polar residues" evidence="1">
    <location>
        <begin position="1095"/>
        <end position="1110"/>
    </location>
</feature>
<evidence type="ECO:0000259" key="2">
    <source>
        <dbReference type="SMART" id="SM01292"/>
    </source>
</evidence>
<sequence>MTDANPTQDSITMAQLRNYVNALPSRQKSEPVHFQYDDMDTLRGEIDEFFSYKDVSTFQQNQGYFSRDYDENWLTSTVSDRESYSQYLLGCLDQKTDAKRLHAARQLIYISQGCYSSIADEDEHVHWIKENNILLRRLGALSIYYDALRIACGKLVTDPTMTHEVEIFVTLLYMLIVSQESDGPSYKTFMKDVASLEPSLSVFLYDQVTQRQAKAPQNYPLKKVLLLLWKALRTTLGGSEDFAELKNIARKLLGSQPLASYGLSQKADPLDYVAYQDEMSQKYPAFIPTTTQTDADGSVEGDMPVSASTIASILQHKTGSSLPFKGGSGPNGSNGAGSINGGSSKHGKGYNGGNGIHGGFQPFIFPAASMNSSTPRSILEAEDLFSRNMYISTATLQTYFEKRLFLERRHSTLDIEYLQQQQRQMKIQQQKGGSSRPHSMASFFHGVPSDDDASDGEQDQGDSSTDERFRVTKEERERLQRTEHIYTVPRMAQIQVSLLKTLLVCIKITGSPNNKDGGAMMSSSMGASSNNIASGALESLRLEVDGKGPDNEALTRVNELREHEIMAKAVASILLLQLQHFKIYHVMAFEYVCQLLIDSNCLLLLLKIFGNAENPGNIHTKNEVTEFNFFQSCSLIRMLHDEPDPDRALDSIRREALEDLGDPLPANYVCRRNMFTIIHLLRVLQKLTKRKTHRILLLVQYKSSAILKRLLKTNQPDLQRYVYKTLKSQVSFLGRKWRSSHMKVITGIYLHCKSHLRDDWISGGADVERDLEDALPAEQHLRQLIRHYHDRVHPNALVPDTGMLTKGGLGAGSTNRRYDWQEMYDAHASLPGVIMPSVATTAGSSAQPRAEGAEDASNKSSTTGAVEGDTQGEGSNSSHTSMSGNNKNNNKNSSSSSIGGGSDNTNLMMMLSMGRDLSLSNIELEPGFEDNYEDWLEAEVFSDGASTVSSLNDWHDSLEDLTTSLQDTSLVDPTFQPSPYLGPLDPYRGDTISMTGGAGVPGWATPAVMPSDDEDEYPWQSPADEHAPTTSGGAHAWATDPAWWSQSHYTSFADYVERQYAGGGSMAVAQGAVHSDDPYDGDDMMGGVADDENQDTVGPSQFHLGSQSNSNNVIDVDAGIPKSLILDHQQRARQSKLQWRVRKSAEGTEWIEDEDENQSTLRQGYGVAVHEYGHGQQHQQQQQQQHQQQLLWHDSRHGAADSDKSRRPPAHHARHIAQTGSSEHPIEQ</sequence>
<feature type="compositionally biased region" description="Low complexity" evidence="1">
    <location>
        <begin position="1176"/>
        <end position="1189"/>
    </location>
</feature>
<feature type="region of interest" description="Disordered" evidence="1">
    <location>
        <begin position="1011"/>
        <end position="1035"/>
    </location>
</feature>
<gene>
    <name evidence="4" type="primary">FAR11</name>
    <name evidence="4" type="ORF">DFQ27_002157</name>
</gene>
<protein>
    <submittedName>
        <fullName evidence="4">Factor arrest protein 11</fullName>
    </submittedName>
</protein>
<dbReference type="Proteomes" id="UP000807716">
    <property type="component" value="Unassembled WGS sequence"/>
</dbReference>
<feature type="region of interest" description="Disordered" evidence="1">
    <location>
        <begin position="841"/>
        <end position="907"/>
    </location>
</feature>
<dbReference type="EMBL" id="JAAAJB010000179">
    <property type="protein sequence ID" value="KAG0262738.1"/>
    <property type="molecule type" value="Genomic_DNA"/>
</dbReference>
<accession>A0A9P6U7N2</accession>
<proteinExistence type="predicted"/>
<reference evidence="4" key="1">
    <citation type="journal article" date="2020" name="Fungal Divers.">
        <title>Resolving the Mortierellaceae phylogeny through synthesis of multi-gene phylogenetics and phylogenomics.</title>
        <authorList>
            <person name="Vandepol N."/>
            <person name="Liber J."/>
            <person name="Desiro A."/>
            <person name="Na H."/>
            <person name="Kennedy M."/>
            <person name="Barry K."/>
            <person name="Grigoriev I.V."/>
            <person name="Miller A.N."/>
            <person name="O'Donnell K."/>
            <person name="Stajich J.E."/>
            <person name="Bonito G."/>
        </authorList>
    </citation>
    <scope>NUCLEOTIDE SEQUENCE</scope>
    <source>
        <strain evidence="4">BC1065</strain>
    </source>
</reference>
<evidence type="ECO:0000259" key="3">
    <source>
        <dbReference type="SMART" id="SM01293"/>
    </source>
</evidence>
<feature type="compositionally biased region" description="Gly residues" evidence="1">
    <location>
        <begin position="326"/>
        <end position="340"/>
    </location>
</feature>
<dbReference type="PANTHER" id="PTHR13239:SF4">
    <property type="entry name" value="AT25231P"/>
    <property type="match status" value="1"/>
</dbReference>
<evidence type="ECO:0000313" key="5">
    <source>
        <dbReference type="Proteomes" id="UP000807716"/>
    </source>
</evidence>
<feature type="compositionally biased region" description="Acidic residues" evidence="1">
    <location>
        <begin position="449"/>
        <end position="460"/>
    </location>
</feature>
<name>A0A9P6U7N2_9FUNG</name>
<feature type="region of interest" description="Disordered" evidence="1">
    <location>
        <begin position="1086"/>
        <end position="1110"/>
    </location>
</feature>
<dbReference type="SMART" id="SM01292">
    <property type="entry name" value="N1221"/>
    <property type="match status" value="1"/>
</dbReference>
<evidence type="ECO:0000313" key="4">
    <source>
        <dbReference type="EMBL" id="KAG0262738.1"/>
    </source>
</evidence>
<dbReference type="AlphaFoldDB" id="A0A9P6U7N2"/>
<dbReference type="Pfam" id="PF07923">
    <property type="entry name" value="N1221"/>
    <property type="match status" value="1"/>
</dbReference>
<dbReference type="GO" id="GO:0007010">
    <property type="term" value="P:cytoskeleton organization"/>
    <property type="evidence" value="ECO:0007669"/>
    <property type="project" value="TreeGrafter"/>
</dbReference>
<feature type="region of interest" description="Disordered" evidence="1">
    <location>
        <begin position="319"/>
        <end position="353"/>
    </location>
</feature>
<dbReference type="SMART" id="SM01293">
    <property type="entry name" value="DUF3402"/>
    <property type="match status" value="1"/>
</dbReference>
<dbReference type="InterPro" id="IPR040185">
    <property type="entry name" value="Far11/STRP"/>
</dbReference>
<feature type="domain" description="Far11/STRP C-terminal" evidence="3">
    <location>
        <begin position="375"/>
        <end position="932"/>
    </location>
</feature>
<feature type="region of interest" description="Disordered" evidence="1">
    <location>
        <begin position="1172"/>
        <end position="1228"/>
    </location>
</feature>
<feature type="compositionally biased region" description="Basic and acidic residues" evidence="1">
    <location>
        <begin position="1193"/>
        <end position="1206"/>
    </location>
</feature>
<feature type="compositionally biased region" description="Basic and acidic residues" evidence="1">
    <location>
        <begin position="465"/>
        <end position="476"/>
    </location>
</feature>
<dbReference type="GO" id="GO:0005829">
    <property type="term" value="C:cytosol"/>
    <property type="evidence" value="ECO:0007669"/>
    <property type="project" value="TreeGrafter"/>
</dbReference>
<dbReference type="InterPro" id="IPR021819">
    <property type="entry name" value="Far11/STRP_C"/>
</dbReference>
<comment type="caution">
    <text evidence="4">The sequence shown here is derived from an EMBL/GenBank/DDBJ whole genome shotgun (WGS) entry which is preliminary data.</text>
</comment>
<feature type="compositionally biased region" description="Low complexity" evidence="1">
    <location>
        <begin position="881"/>
        <end position="897"/>
    </location>
</feature>
<dbReference type="PANTHER" id="PTHR13239">
    <property type="entry name" value="PROTEIN REQUIRED FOR HYPHAL ANASTOMOSIS HAM-2"/>
    <property type="match status" value="1"/>
</dbReference>
<evidence type="ECO:0000256" key="1">
    <source>
        <dbReference type="SAM" id="MobiDB-lite"/>
    </source>
</evidence>
<dbReference type="Pfam" id="PF11882">
    <property type="entry name" value="DUF3402"/>
    <property type="match status" value="2"/>
</dbReference>
<organism evidence="4 5">
    <name type="scientific">Actinomortierella ambigua</name>
    <dbReference type="NCBI Taxonomy" id="1343610"/>
    <lineage>
        <taxon>Eukaryota</taxon>
        <taxon>Fungi</taxon>
        <taxon>Fungi incertae sedis</taxon>
        <taxon>Mucoromycota</taxon>
        <taxon>Mortierellomycotina</taxon>
        <taxon>Mortierellomycetes</taxon>
        <taxon>Mortierellales</taxon>
        <taxon>Mortierellaceae</taxon>
        <taxon>Actinomortierella</taxon>
    </lineage>
</organism>